<dbReference type="OrthoDB" id="10493921at2759"/>
<dbReference type="EMBL" id="JXTC01000308">
    <property type="protein sequence ID" value="PON66934.1"/>
    <property type="molecule type" value="Genomic_DNA"/>
</dbReference>
<protein>
    <submittedName>
        <fullName evidence="1">Uncharacterized protein</fullName>
    </submittedName>
</protein>
<comment type="caution">
    <text evidence="1">The sequence shown here is derived from an EMBL/GenBank/DDBJ whole genome shotgun (WGS) entry which is preliminary data.</text>
</comment>
<name>A0A2P5D0V2_TREOI</name>
<organism evidence="1 2">
    <name type="scientific">Trema orientale</name>
    <name type="common">Charcoal tree</name>
    <name type="synonym">Celtis orientalis</name>
    <dbReference type="NCBI Taxonomy" id="63057"/>
    <lineage>
        <taxon>Eukaryota</taxon>
        <taxon>Viridiplantae</taxon>
        <taxon>Streptophyta</taxon>
        <taxon>Embryophyta</taxon>
        <taxon>Tracheophyta</taxon>
        <taxon>Spermatophyta</taxon>
        <taxon>Magnoliopsida</taxon>
        <taxon>eudicotyledons</taxon>
        <taxon>Gunneridae</taxon>
        <taxon>Pentapetalae</taxon>
        <taxon>rosids</taxon>
        <taxon>fabids</taxon>
        <taxon>Rosales</taxon>
        <taxon>Cannabaceae</taxon>
        <taxon>Trema</taxon>
    </lineage>
</organism>
<sequence>SRAEQSNPNASLKFFFILSRHRQNPIPGSGLTRNAARRIYVSISTFSLPPSVHLHRPRPLSRRWQTVPLAQWISTTCSESHGAAPRLV</sequence>
<evidence type="ECO:0000313" key="1">
    <source>
        <dbReference type="EMBL" id="PON66934.1"/>
    </source>
</evidence>
<evidence type="ECO:0000313" key="2">
    <source>
        <dbReference type="Proteomes" id="UP000237000"/>
    </source>
</evidence>
<feature type="non-terminal residue" evidence="1">
    <location>
        <position position="1"/>
    </location>
</feature>
<dbReference type="AlphaFoldDB" id="A0A2P5D0V2"/>
<dbReference type="InParanoid" id="A0A2P5D0V2"/>
<gene>
    <name evidence="1" type="ORF">TorRG33x02_266200</name>
</gene>
<reference evidence="2" key="1">
    <citation type="submission" date="2016-06" db="EMBL/GenBank/DDBJ databases">
        <title>Parallel loss of symbiosis genes in relatives of nitrogen-fixing non-legume Parasponia.</title>
        <authorList>
            <person name="Van Velzen R."/>
            <person name="Holmer R."/>
            <person name="Bu F."/>
            <person name="Rutten L."/>
            <person name="Van Zeijl A."/>
            <person name="Liu W."/>
            <person name="Santuari L."/>
            <person name="Cao Q."/>
            <person name="Sharma T."/>
            <person name="Shen D."/>
            <person name="Roswanjaya Y."/>
            <person name="Wardhani T."/>
            <person name="Kalhor M.S."/>
            <person name="Jansen J."/>
            <person name="Van den Hoogen J."/>
            <person name="Gungor B."/>
            <person name="Hartog M."/>
            <person name="Hontelez J."/>
            <person name="Verver J."/>
            <person name="Yang W.-C."/>
            <person name="Schijlen E."/>
            <person name="Repin R."/>
            <person name="Schilthuizen M."/>
            <person name="Schranz E."/>
            <person name="Heidstra R."/>
            <person name="Miyata K."/>
            <person name="Fedorova E."/>
            <person name="Kohlen W."/>
            <person name="Bisseling T."/>
            <person name="Smit S."/>
            <person name="Geurts R."/>
        </authorList>
    </citation>
    <scope>NUCLEOTIDE SEQUENCE [LARGE SCALE GENOMIC DNA]</scope>
    <source>
        <strain evidence="2">cv. RG33-2</strain>
    </source>
</reference>
<dbReference type="Proteomes" id="UP000237000">
    <property type="component" value="Unassembled WGS sequence"/>
</dbReference>
<keyword evidence="2" id="KW-1185">Reference proteome</keyword>
<proteinExistence type="predicted"/>
<accession>A0A2P5D0V2</accession>